<dbReference type="InterPro" id="IPR013783">
    <property type="entry name" value="Ig-like_fold"/>
</dbReference>
<evidence type="ECO:0000256" key="8">
    <source>
        <dbReference type="SAM" id="Phobius"/>
    </source>
</evidence>
<evidence type="ECO:0000256" key="5">
    <source>
        <dbReference type="ARBA" id="ARBA00023136"/>
    </source>
</evidence>
<feature type="transmembrane region" description="Helical" evidence="8">
    <location>
        <begin position="317"/>
        <end position="339"/>
    </location>
</feature>
<feature type="chain" id="PRO_5044624823" evidence="9">
    <location>
        <begin position="29"/>
        <end position="396"/>
    </location>
</feature>
<gene>
    <name evidence="10" type="primary">LOC115376119</name>
</gene>
<dbReference type="GeneTree" id="ENSGT00910000145429"/>
<proteinExistence type="predicted"/>
<keyword evidence="3 9" id="KW-0732">Signal</keyword>
<keyword evidence="5 8" id="KW-0472">Membrane</keyword>
<dbReference type="InterPro" id="IPR036116">
    <property type="entry name" value="FN3_sf"/>
</dbReference>
<comment type="subcellular location">
    <subcellularLocation>
        <location evidence="1">Membrane</location>
        <topology evidence="1">Single-pass membrane protein</topology>
    </subcellularLocation>
</comment>
<dbReference type="Ensembl" id="ENSMMDT00005030053.1">
    <property type="protein sequence ID" value="ENSMMDP00005029363.1"/>
    <property type="gene ID" value="ENSMMDG00005013969.1"/>
</dbReference>
<dbReference type="OrthoDB" id="8953415at2759"/>
<evidence type="ECO:0000256" key="7">
    <source>
        <dbReference type="ARBA" id="ARBA00023170"/>
    </source>
</evidence>
<dbReference type="GO" id="GO:0009897">
    <property type="term" value="C:external side of plasma membrane"/>
    <property type="evidence" value="ECO:0007669"/>
    <property type="project" value="TreeGrafter"/>
</dbReference>
<evidence type="ECO:0000256" key="2">
    <source>
        <dbReference type="ARBA" id="ARBA00022692"/>
    </source>
</evidence>
<evidence type="ECO:0000256" key="1">
    <source>
        <dbReference type="ARBA" id="ARBA00004167"/>
    </source>
</evidence>
<dbReference type="Gene3D" id="2.60.40.10">
    <property type="entry name" value="Immunoglobulins"/>
    <property type="match status" value="1"/>
</dbReference>
<feature type="signal peptide" evidence="9">
    <location>
        <begin position="1"/>
        <end position="28"/>
    </location>
</feature>
<evidence type="ECO:0000256" key="3">
    <source>
        <dbReference type="ARBA" id="ARBA00022729"/>
    </source>
</evidence>
<sequence>MEETQGKKRGRKSLTLFVFGCLAVAATAGTDQVLPPRNVSLSWITDFRPNISWIPPENFREGCRYRWYSKHLGRDEPTSSLFLDAKCFQWTTEKGVLDFSVQTLCNGTMSEPAELHITYPNLVKNVQCVIHATSLTNCSWQPATPVPDLQFYYWLMKQGGKACEPDYHLEMCSTYVYKDGVKTGCHVPSDDNTVDMYLLFNGTINGTVVKNVFTISMINNVKPPALNWTAIKKGGEFKITWDPVDIKSIRHWCYNLSYTECGEKKNKTGGDSITLKVVPKCRYTMTMKAVKGKCEDKGTAESEESDEKIFEAEMNPALFAIILIPVMFSILAVVALVCFRKHKPKLFPKIPKVPPNFMDILDNNNERSTNPSVLSKKEEECDIALVIEDQPASPES</sequence>
<name>A0A667Z8E0_9TELE</name>
<evidence type="ECO:0000256" key="6">
    <source>
        <dbReference type="ARBA" id="ARBA00023157"/>
    </source>
</evidence>
<dbReference type="SUPFAM" id="SSF49265">
    <property type="entry name" value="Fibronectin type III"/>
    <property type="match status" value="1"/>
</dbReference>
<evidence type="ECO:0000256" key="4">
    <source>
        <dbReference type="ARBA" id="ARBA00022989"/>
    </source>
</evidence>
<protein>
    <submittedName>
        <fullName evidence="10">Uncharacterized LOC115376118</fullName>
    </submittedName>
</protein>
<dbReference type="AlphaFoldDB" id="A0A667Z8E0"/>
<dbReference type="Ensembl" id="ENSMMDT00005030036.1">
    <property type="protein sequence ID" value="ENSMMDP00005029346.1"/>
    <property type="gene ID" value="ENSMMDG00005013969.1"/>
</dbReference>
<evidence type="ECO:0000313" key="10">
    <source>
        <dbReference type="Ensembl" id="ENSMMDP00005029346.1"/>
    </source>
</evidence>
<organism evidence="10 11">
    <name type="scientific">Myripristis murdjan</name>
    <name type="common">pinecone soldierfish</name>
    <dbReference type="NCBI Taxonomy" id="586833"/>
    <lineage>
        <taxon>Eukaryota</taxon>
        <taxon>Metazoa</taxon>
        <taxon>Chordata</taxon>
        <taxon>Craniata</taxon>
        <taxon>Vertebrata</taxon>
        <taxon>Euteleostomi</taxon>
        <taxon>Actinopterygii</taxon>
        <taxon>Neopterygii</taxon>
        <taxon>Teleostei</taxon>
        <taxon>Neoteleostei</taxon>
        <taxon>Acanthomorphata</taxon>
        <taxon>Holocentriformes</taxon>
        <taxon>Holocentridae</taxon>
        <taxon>Myripristis</taxon>
    </lineage>
</organism>
<reference evidence="10" key="1">
    <citation type="submission" date="2019-06" db="EMBL/GenBank/DDBJ databases">
        <authorList>
            <consortium name="Wellcome Sanger Institute Data Sharing"/>
        </authorList>
    </citation>
    <scope>NUCLEOTIDE SEQUENCE [LARGE SCALE GENOMIC DNA]</scope>
</reference>
<reference evidence="10" key="2">
    <citation type="submission" date="2025-05" db="UniProtKB">
        <authorList>
            <consortium name="Ensembl"/>
        </authorList>
    </citation>
    <scope>IDENTIFICATION</scope>
</reference>
<dbReference type="Proteomes" id="UP000472263">
    <property type="component" value="Chromosome 18"/>
</dbReference>
<keyword evidence="7" id="KW-0675">Receptor</keyword>
<accession>A0A667Z8E0</accession>
<dbReference type="PANTHER" id="PTHR23037">
    <property type="entry name" value="CYTOKINE RECEPTOR"/>
    <property type="match status" value="1"/>
</dbReference>
<dbReference type="GO" id="GO:0004896">
    <property type="term" value="F:cytokine receptor activity"/>
    <property type="evidence" value="ECO:0007669"/>
    <property type="project" value="TreeGrafter"/>
</dbReference>
<keyword evidence="6" id="KW-1015">Disulfide bond</keyword>
<keyword evidence="11" id="KW-1185">Reference proteome</keyword>
<dbReference type="PANTHER" id="PTHR23037:SF28">
    <property type="entry name" value="ERYTHROPOIETIN RECEPTOR"/>
    <property type="match status" value="1"/>
</dbReference>
<evidence type="ECO:0000313" key="11">
    <source>
        <dbReference type="Proteomes" id="UP000472263"/>
    </source>
</evidence>
<keyword evidence="4 8" id="KW-1133">Transmembrane helix</keyword>
<evidence type="ECO:0000256" key="9">
    <source>
        <dbReference type="SAM" id="SignalP"/>
    </source>
</evidence>
<keyword evidence="2 8" id="KW-0812">Transmembrane</keyword>